<gene>
    <name evidence="2" type="ORF">POPTR_005G061300</name>
</gene>
<dbReference type="EMBL" id="CM009294">
    <property type="protein sequence ID" value="PNT35171.1"/>
    <property type="molecule type" value="Genomic_DNA"/>
</dbReference>
<proteinExistence type="predicted"/>
<dbReference type="InParanoid" id="U5GGV1"/>
<name>U5GGV1_POPTR</name>
<evidence type="ECO:0000313" key="2">
    <source>
        <dbReference type="EMBL" id="PNT35171.1"/>
    </source>
</evidence>
<organism evidence="2 3">
    <name type="scientific">Populus trichocarpa</name>
    <name type="common">Western balsam poplar</name>
    <name type="synonym">Populus balsamifera subsp. trichocarpa</name>
    <dbReference type="NCBI Taxonomy" id="3694"/>
    <lineage>
        <taxon>Eukaryota</taxon>
        <taxon>Viridiplantae</taxon>
        <taxon>Streptophyta</taxon>
        <taxon>Embryophyta</taxon>
        <taxon>Tracheophyta</taxon>
        <taxon>Spermatophyta</taxon>
        <taxon>Magnoliopsida</taxon>
        <taxon>eudicotyledons</taxon>
        <taxon>Gunneridae</taxon>
        <taxon>Pentapetalae</taxon>
        <taxon>rosids</taxon>
        <taxon>fabids</taxon>
        <taxon>Malpighiales</taxon>
        <taxon>Salicaceae</taxon>
        <taxon>Saliceae</taxon>
        <taxon>Populus</taxon>
    </lineage>
</organism>
<evidence type="ECO:0000256" key="1">
    <source>
        <dbReference type="SAM" id="MobiDB-lite"/>
    </source>
</evidence>
<feature type="compositionally biased region" description="Basic residues" evidence="1">
    <location>
        <begin position="60"/>
        <end position="70"/>
    </location>
</feature>
<protein>
    <submittedName>
        <fullName evidence="2">Uncharacterized protein</fullName>
    </submittedName>
</protein>
<evidence type="ECO:0000313" key="3">
    <source>
        <dbReference type="Proteomes" id="UP000006729"/>
    </source>
</evidence>
<keyword evidence="3" id="KW-1185">Reference proteome</keyword>
<accession>U5GGV1</accession>
<sequence>MIFNPIARSDKLQGVCFNLTNLRTMRHCSFQQWLQSNNNKQKLLRSKLMPMSQSQQAPKNKNKLGKKQKP</sequence>
<reference evidence="2 3" key="1">
    <citation type="journal article" date="2006" name="Science">
        <title>The genome of black cottonwood, Populus trichocarpa (Torr. &amp; Gray).</title>
        <authorList>
            <person name="Tuskan G.A."/>
            <person name="Difazio S."/>
            <person name="Jansson S."/>
            <person name="Bohlmann J."/>
            <person name="Grigoriev I."/>
            <person name="Hellsten U."/>
            <person name="Putnam N."/>
            <person name="Ralph S."/>
            <person name="Rombauts S."/>
            <person name="Salamov A."/>
            <person name="Schein J."/>
            <person name="Sterck L."/>
            <person name="Aerts A."/>
            <person name="Bhalerao R.R."/>
            <person name="Bhalerao R.P."/>
            <person name="Blaudez D."/>
            <person name="Boerjan W."/>
            <person name="Brun A."/>
            <person name="Brunner A."/>
            <person name="Busov V."/>
            <person name="Campbell M."/>
            <person name="Carlson J."/>
            <person name="Chalot M."/>
            <person name="Chapman J."/>
            <person name="Chen G.L."/>
            <person name="Cooper D."/>
            <person name="Coutinho P.M."/>
            <person name="Couturier J."/>
            <person name="Covert S."/>
            <person name="Cronk Q."/>
            <person name="Cunningham R."/>
            <person name="Davis J."/>
            <person name="Degroeve S."/>
            <person name="Dejardin A."/>
            <person name="Depamphilis C."/>
            <person name="Detter J."/>
            <person name="Dirks B."/>
            <person name="Dubchak I."/>
            <person name="Duplessis S."/>
            <person name="Ehlting J."/>
            <person name="Ellis B."/>
            <person name="Gendler K."/>
            <person name="Goodstein D."/>
            <person name="Gribskov M."/>
            <person name="Grimwood J."/>
            <person name="Groover A."/>
            <person name="Gunter L."/>
            <person name="Hamberger B."/>
            <person name="Heinze B."/>
            <person name="Helariutta Y."/>
            <person name="Henrissat B."/>
            <person name="Holligan D."/>
            <person name="Holt R."/>
            <person name="Huang W."/>
            <person name="Islam-Faridi N."/>
            <person name="Jones S."/>
            <person name="Jones-Rhoades M."/>
            <person name="Jorgensen R."/>
            <person name="Joshi C."/>
            <person name="Kangasjarvi J."/>
            <person name="Karlsson J."/>
            <person name="Kelleher C."/>
            <person name="Kirkpatrick R."/>
            <person name="Kirst M."/>
            <person name="Kohler A."/>
            <person name="Kalluri U."/>
            <person name="Larimer F."/>
            <person name="Leebens-Mack J."/>
            <person name="Leple J.C."/>
            <person name="Locascio P."/>
            <person name="Lou Y."/>
            <person name="Lucas S."/>
            <person name="Martin F."/>
            <person name="Montanini B."/>
            <person name="Napoli C."/>
            <person name="Nelson D.R."/>
            <person name="Nelson C."/>
            <person name="Nieminen K."/>
            <person name="Nilsson O."/>
            <person name="Pereda V."/>
            <person name="Peter G."/>
            <person name="Philippe R."/>
            <person name="Pilate G."/>
            <person name="Poliakov A."/>
            <person name="Razumovskaya J."/>
            <person name="Richardson P."/>
            <person name="Rinaldi C."/>
            <person name="Ritland K."/>
            <person name="Rouze P."/>
            <person name="Ryaboy D."/>
            <person name="Schmutz J."/>
            <person name="Schrader J."/>
            <person name="Segerman B."/>
            <person name="Shin H."/>
            <person name="Siddiqui A."/>
            <person name="Sterky F."/>
            <person name="Terry A."/>
            <person name="Tsai C.J."/>
            <person name="Uberbacher E."/>
            <person name="Unneberg P."/>
            <person name="Vahala J."/>
            <person name="Wall K."/>
            <person name="Wessler S."/>
            <person name="Yang G."/>
            <person name="Yin T."/>
            <person name="Douglas C."/>
            <person name="Marra M."/>
            <person name="Sandberg G."/>
            <person name="Van de Peer Y."/>
            <person name="Rokhsar D."/>
        </authorList>
    </citation>
    <scope>NUCLEOTIDE SEQUENCE [LARGE SCALE GENOMIC DNA]</scope>
    <source>
        <strain evidence="3">cv. Nisqually</strain>
    </source>
</reference>
<feature type="region of interest" description="Disordered" evidence="1">
    <location>
        <begin position="48"/>
        <end position="70"/>
    </location>
</feature>
<dbReference type="AlphaFoldDB" id="U5GGV1"/>
<dbReference type="Proteomes" id="UP000006729">
    <property type="component" value="Chromosome 5"/>
</dbReference>